<reference evidence="1 2" key="1">
    <citation type="submission" date="2016-08" db="EMBL/GenBank/DDBJ databases">
        <title>Novel Firmicute Genomes.</title>
        <authorList>
            <person name="Poppleton D.I."/>
            <person name="Gribaldo S."/>
        </authorList>
    </citation>
    <scope>NUCLEOTIDE SEQUENCE [LARGE SCALE GENOMIC DNA]</scope>
    <source>
        <strain evidence="1 2">RAOx-1</strain>
    </source>
</reference>
<name>A0A419SKC1_9BACL</name>
<organism evidence="1 2">
    <name type="scientific">Ammoniphilus oxalaticus</name>
    <dbReference type="NCBI Taxonomy" id="66863"/>
    <lineage>
        <taxon>Bacteria</taxon>
        <taxon>Bacillati</taxon>
        <taxon>Bacillota</taxon>
        <taxon>Bacilli</taxon>
        <taxon>Bacillales</taxon>
        <taxon>Paenibacillaceae</taxon>
        <taxon>Aneurinibacillus group</taxon>
        <taxon>Ammoniphilus</taxon>
    </lineage>
</organism>
<dbReference type="OrthoDB" id="9831021at2"/>
<dbReference type="RefSeq" id="WP_120189725.1">
    <property type="nucleotide sequence ID" value="NZ_MCHY01000008.1"/>
</dbReference>
<evidence type="ECO:0000313" key="1">
    <source>
        <dbReference type="EMBL" id="RKD24427.1"/>
    </source>
</evidence>
<dbReference type="AlphaFoldDB" id="A0A419SKC1"/>
<keyword evidence="2" id="KW-1185">Reference proteome</keyword>
<accession>A0A419SKC1</accession>
<gene>
    <name evidence="1" type="ORF">BEP19_08545</name>
</gene>
<evidence type="ECO:0000313" key="2">
    <source>
        <dbReference type="Proteomes" id="UP000284219"/>
    </source>
</evidence>
<protein>
    <recommendedName>
        <fullName evidence="3">Sporulation protein</fullName>
    </recommendedName>
</protein>
<comment type="caution">
    <text evidence="1">The sequence shown here is derived from an EMBL/GenBank/DDBJ whole genome shotgun (WGS) entry which is preliminary data.</text>
</comment>
<dbReference type="PROSITE" id="PS51257">
    <property type="entry name" value="PROKAR_LIPOPROTEIN"/>
    <property type="match status" value="1"/>
</dbReference>
<dbReference type="Proteomes" id="UP000284219">
    <property type="component" value="Unassembled WGS sequence"/>
</dbReference>
<evidence type="ECO:0008006" key="3">
    <source>
        <dbReference type="Google" id="ProtNLM"/>
    </source>
</evidence>
<dbReference type="EMBL" id="MCHY01000008">
    <property type="protein sequence ID" value="RKD24427.1"/>
    <property type="molecule type" value="Genomic_DNA"/>
</dbReference>
<sequence length="175" mass="20496">MRIALVSILALSLLAGCNSGPTRDGIEVKQHKREINSDRYIAKEFNHRRPYTFKEQNQTQHPELDRRISTEATRVYNVQKAIVLRQGKDIIIGLTTKADPWQPHHETVELTRDRLLSKEPDLYNYNLYFTTNDLLQKQMIRARRSVEQGATINTTQPYEPHFTRILEQVKEQPSR</sequence>
<proteinExistence type="predicted"/>